<comment type="similarity">
    <text evidence="1">Belongs to the spermidine/spermine synthase family.</text>
</comment>
<dbReference type="Gene3D" id="3.40.50.150">
    <property type="entry name" value="Vaccinia Virus protein VP39"/>
    <property type="match status" value="1"/>
</dbReference>
<keyword evidence="4" id="KW-0472">Membrane</keyword>
<keyword evidence="2" id="KW-0808">Transferase</keyword>
<feature type="transmembrane region" description="Helical" evidence="4">
    <location>
        <begin position="18"/>
        <end position="40"/>
    </location>
</feature>
<dbReference type="HAMAP" id="MF_00198">
    <property type="entry name" value="Spermidine_synth"/>
    <property type="match status" value="1"/>
</dbReference>
<evidence type="ECO:0000256" key="3">
    <source>
        <dbReference type="ARBA" id="ARBA00023115"/>
    </source>
</evidence>
<dbReference type="InterPro" id="IPR030374">
    <property type="entry name" value="PABS"/>
</dbReference>
<name>A0A6C0L2A1_9ZZZZ</name>
<keyword evidence="4" id="KW-1133">Transmembrane helix</keyword>
<evidence type="ECO:0000313" key="6">
    <source>
        <dbReference type="EMBL" id="QHU22618.1"/>
    </source>
</evidence>
<evidence type="ECO:0000259" key="5">
    <source>
        <dbReference type="PROSITE" id="PS51006"/>
    </source>
</evidence>
<dbReference type="AlphaFoldDB" id="A0A6C0L2A1"/>
<dbReference type="Pfam" id="PF01564">
    <property type="entry name" value="Spermine_synth"/>
    <property type="match status" value="1"/>
</dbReference>
<evidence type="ECO:0000256" key="1">
    <source>
        <dbReference type="ARBA" id="ARBA00007867"/>
    </source>
</evidence>
<proteinExistence type="inferred from homology"/>
<dbReference type="GO" id="GO:0010487">
    <property type="term" value="F:thermospermine synthase activity"/>
    <property type="evidence" value="ECO:0007669"/>
    <property type="project" value="TreeGrafter"/>
</dbReference>
<dbReference type="PANTHER" id="PTHR43317">
    <property type="entry name" value="THERMOSPERMINE SYNTHASE ACAULIS5"/>
    <property type="match status" value="1"/>
</dbReference>
<reference evidence="6" key="1">
    <citation type="journal article" date="2020" name="Nature">
        <title>Giant virus diversity and host interactions through global metagenomics.</title>
        <authorList>
            <person name="Schulz F."/>
            <person name="Roux S."/>
            <person name="Paez-Espino D."/>
            <person name="Jungbluth S."/>
            <person name="Walsh D.A."/>
            <person name="Denef V.J."/>
            <person name="McMahon K.D."/>
            <person name="Konstantinidis K.T."/>
            <person name="Eloe-Fadrosh E.A."/>
            <person name="Kyrpides N.C."/>
            <person name="Woyke T."/>
        </authorList>
    </citation>
    <scope>NUCLEOTIDE SEQUENCE</scope>
    <source>
        <strain evidence="6">GVMAG-S-ERX555907-102</strain>
    </source>
</reference>
<dbReference type="PROSITE" id="PS51006">
    <property type="entry name" value="PABS_2"/>
    <property type="match status" value="1"/>
</dbReference>
<dbReference type="InterPro" id="IPR029063">
    <property type="entry name" value="SAM-dependent_MTases_sf"/>
</dbReference>
<dbReference type="GO" id="GO:0006596">
    <property type="term" value="P:polyamine biosynthetic process"/>
    <property type="evidence" value="ECO:0007669"/>
    <property type="project" value="UniProtKB-KW"/>
</dbReference>
<evidence type="ECO:0000256" key="2">
    <source>
        <dbReference type="ARBA" id="ARBA00022679"/>
    </source>
</evidence>
<dbReference type="EMBL" id="MN741013">
    <property type="protein sequence ID" value="QHU22618.1"/>
    <property type="molecule type" value="Genomic_DNA"/>
</dbReference>
<keyword evidence="3" id="KW-0620">Polyamine biosynthesis</keyword>
<protein>
    <recommendedName>
        <fullName evidence="5">PABS domain-containing protein</fullName>
    </recommendedName>
</protein>
<feature type="domain" description="PABS" evidence="5">
    <location>
        <begin position="28"/>
        <end position="282"/>
    </location>
</feature>
<dbReference type="SUPFAM" id="SSF53335">
    <property type="entry name" value="S-adenosyl-L-methionine-dependent methyltransferases"/>
    <property type="match status" value="1"/>
</dbReference>
<dbReference type="InterPro" id="IPR001045">
    <property type="entry name" value="Spermi_synthase"/>
</dbReference>
<sequence length="306" mass="36143">MKSGQNCDCFSNSFSFNLLLFIILLTISTFLLHTYCTLLSKEGMQNYESMKPNINILYKDRSGIEISELGKYGRCLIIDDEIQLCEKEEHIYHEMIVHLPVMYLNKPIKNVVIVGGGDLMTLREVMKYYSIKKVFMLELDESIVDLCEKHFNQSKFEDDPRVEIIYGDADDTINSILDKYKGKIDLVIVDTTEDNTNNTSVDSPRFFMKCFDLLNYAGLLVKNGTFFKNMFEDFDDKYTISYNVTIPYFQEKYYFTIASNQDNNIRRVNLQMDRWNDYEITTKFYKPKKHNRYIIYDEYNNNDVEV</sequence>
<evidence type="ECO:0000256" key="4">
    <source>
        <dbReference type="SAM" id="Phobius"/>
    </source>
</evidence>
<organism evidence="6">
    <name type="scientific">viral metagenome</name>
    <dbReference type="NCBI Taxonomy" id="1070528"/>
    <lineage>
        <taxon>unclassified sequences</taxon>
        <taxon>metagenomes</taxon>
        <taxon>organismal metagenomes</taxon>
    </lineage>
</organism>
<accession>A0A6C0L2A1</accession>
<dbReference type="PANTHER" id="PTHR43317:SF1">
    <property type="entry name" value="THERMOSPERMINE SYNTHASE ACAULIS5"/>
    <property type="match status" value="1"/>
</dbReference>
<keyword evidence="4" id="KW-0812">Transmembrane</keyword>